<feature type="compositionally biased region" description="Polar residues" evidence="2">
    <location>
        <begin position="891"/>
        <end position="906"/>
    </location>
</feature>
<dbReference type="OMA" id="EYFTIMK"/>
<organism evidence="3 4">
    <name type="scientific">Strongylocentrotus purpuratus</name>
    <name type="common">Purple sea urchin</name>
    <dbReference type="NCBI Taxonomy" id="7668"/>
    <lineage>
        <taxon>Eukaryota</taxon>
        <taxon>Metazoa</taxon>
        <taxon>Echinodermata</taxon>
        <taxon>Eleutherozoa</taxon>
        <taxon>Echinozoa</taxon>
        <taxon>Echinoidea</taxon>
        <taxon>Euechinoidea</taxon>
        <taxon>Echinacea</taxon>
        <taxon>Camarodonta</taxon>
        <taxon>Echinidea</taxon>
        <taxon>Strongylocentrotidae</taxon>
        <taxon>Strongylocentrotus</taxon>
    </lineage>
</organism>
<feature type="region of interest" description="Disordered" evidence="2">
    <location>
        <begin position="858"/>
        <end position="921"/>
    </location>
</feature>
<dbReference type="AlphaFoldDB" id="A0A7M7N8M5"/>
<dbReference type="InterPro" id="IPR038810">
    <property type="entry name" value="CNTLN"/>
</dbReference>
<dbReference type="GeneID" id="592406"/>
<dbReference type="GO" id="GO:0010457">
    <property type="term" value="P:centriole-centriole cohesion"/>
    <property type="evidence" value="ECO:0000318"/>
    <property type="project" value="GO_Central"/>
</dbReference>
<feature type="compositionally biased region" description="Polar residues" evidence="2">
    <location>
        <begin position="374"/>
        <end position="390"/>
    </location>
</feature>
<dbReference type="OrthoDB" id="10011458at2759"/>
<dbReference type="FunCoup" id="A0A7M7N8M5">
    <property type="interactions" value="432"/>
</dbReference>
<feature type="region of interest" description="Disordered" evidence="2">
    <location>
        <begin position="502"/>
        <end position="526"/>
    </location>
</feature>
<sequence>MATSHSDDEVQRLGARNQALSEELAQCQADKEFVWSLWKRVQVANPDISQAISMVVQREKEKAELKDRKVLEILHSKDDRIAELEQLVSKQERRLVEVAERVGDASFNRREELTAVHIQHEQQTKDTKQKEKEQAHRMQTLLDEKDKALTELNAEKEELEHRVAELQSTVEESQAALAKMQELNGEYKAKVQELQHGLEDVVQKARLASDELDSKNEGLQRAKARLQELTKEMMDSGHDLHRTRLEYEDLKAQHEQTLHQAAQQAQLIHQLQALQADTHKVLKNQESAHSLDSTNFQKMYHELRIKFEKLVHSEKELKQRLAEAEGQVTTKRPMRSVSLQVNLKESSGQRSRSRTRSRSQEVLRMEQREEWTTIAGTHQRGSYESSSSPDQHTRADRATSTPTKHAARRARSLSPSGSRRDSHHQEPDGAWSQGRISDFLDASERQRGGGRDARKKEDLRKLLRLKNQEVEELRKAHGRRLERLRTLQSAYDVVKEQIKTYEQHESGKEKKKKRLPRSESKDLRREDSDGVWNDLAYYKQQTTNLMQEKMNIEEEIDRLRVQATVDASTIEDLTRCLEDEKNGLESHLARLQAANKREEREKARAEDLFDKNTRLHNSLHSLQNTQSEWAEERDRLERQLRSMRADLVQANTASTRKEVEHQALVEEITKLKTRMKRLATTMRREADRERQTPQIGDEDRGPGVHVIVHKEDGDDDDDDDSQTDGEADGEDDGDHQDRDFYHSTPLKSSARRSRSLSPAKNLFGSPPRPRSRSRTSSQHSTRLDGSTRTSMSHHSSRSRSLGASGISPSRRELMAVLHHLDRMAHAYQDIPPVFQTLLMSVATQTERVAIAESGIMTETEGSDSGSTLSTEGAIFPGIQPISPISSRRDTATSPIKSLSISSQTGSKKAASRTRGSSPGPVGVNVLKTRLGALQQQVASLQEQRRMLQKAAVEYKETNDALQSDLNLANGRHQNSKITIQRLTHDLGEARKEKDLLQVENQELTKQRTDKHSDSEWKSSEARLKYQASEIVRQGSVIKAMKTEKETLHETIKSLESKIQHLDRDLSQKRSLIDDLRGRARSAGTSDKMHAETVGSLIGWQQNVAFSYSTTRFNLL</sequence>
<dbReference type="InParanoid" id="A0A7M7N8M5"/>
<proteinExistence type="predicted"/>
<name>A0A7M7N8M5_STRPU</name>
<feature type="compositionally biased region" description="Basic and acidic residues" evidence="2">
    <location>
        <begin position="442"/>
        <end position="456"/>
    </location>
</feature>
<feature type="compositionally biased region" description="Basic and acidic residues" evidence="2">
    <location>
        <begin position="418"/>
        <end position="427"/>
    </location>
</feature>
<evidence type="ECO:0000256" key="2">
    <source>
        <dbReference type="SAM" id="MobiDB-lite"/>
    </source>
</evidence>
<dbReference type="GO" id="GO:0005813">
    <property type="term" value="C:centrosome"/>
    <property type="evidence" value="ECO:0000318"/>
    <property type="project" value="GO_Central"/>
</dbReference>
<evidence type="ECO:0000313" key="3">
    <source>
        <dbReference type="EnsemblMetazoa" id="XP_030832887"/>
    </source>
</evidence>
<dbReference type="EnsemblMetazoa" id="XM_030977027">
    <property type="protein sequence ID" value="XP_030832887"/>
    <property type="gene ID" value="LOC592406"/>
</dbReference>
<dbReference type="RefSeq" id="XP_030832887.1">
    <property type="nucleotide sequence ID" value="XM_030977027.1"/>
</dbReference>
<feature type="coiled-coil region" evidence="1">
    <location>
        <begin position="1037"/>
        <end position="1071"/>
    </location>
</feature>
<feature type="compositionally biased region" description="Basic and acidic residues" evidence="2">
    <location>
        <begin position="358"/>
        <end position="371"/>
    </location>
</feature>
<reference evidence="4" key="1">
    <citation type="submission" date="2015-02" db="EMBL/GenBank/DDBJ databases">
        <title>Genome sequencing for Strongylocentrotus purpuratus.</title>
        <authorList>
            <person name="Murali S."/>
            <person name="Liu Y."/>
            <person name="Vee V."/>
            <person name="English A."/>
            <person name="Wang M."/>
            <person name="Skinner E."/>
            <person name="Han Y."/>
            <person name="Muzny D.M."/>
            <person name="Worley K.C."/>
            <person name="Gibbs R.A."/>
        </authorList>
    </citation>
    <scope>NUCLEOTIDE SEQUENCE</scope>
</reference>
<feature type="compositionally biased region" description="Basic and acidic residues" evidence="2">
    <location>
        <begin position="516"/>
        <end position="526"/>
    </location>
</feature>
<dbReference type="CTD" id="54875"/>
<dbReference type="PANTHER" id="PTHR18957:SF0">
    <property type="entry name" value="CENTLEIN"/>
    <property type="match status" value="1"/>
</dbReference>
<accession>A0A7M7N8M5</accession>
<keyword evidence="1" id="KW-0175">Coiled coil</keyword>
<protein>
    <recommendedName>
        <fullName evidence="5">Centlein</fullName>
    </recommendedName>
</protein>
<dbReference type="GO" id="GO:0005814">
    <property type="term" value="C:centriole"/>
    <property type="evidence" value="ECO:0000318"/>
    <property type="project" value="GO_Central"/>
</dbReference>
<feature type="region of interest" description="Disordered" evidence="2">
    <location>
        <begin position="1000"/>
        <end position="1019"/>
    </location>
</feature>
<evidence type="ECO:0008006" key="5">
    <source>
        <dbReference type="Google" id="ProtNLM"/>
    </source>
</evidence>
<feature type="compositionally biased region" description="Basic and acidic residues" evidence="2">
    <location>
        <begin position="682"/>
        <end position="712"/>
    </location>
</feature>
<keyword evidence="4" id="KW-1185">Reference proteome</keyword>
<evidence type="ECO:0000256" key="1">
    <source>
        <dbReference type="SAM" id="Coils"/>
    </source>
</evidence>
<reference evidence="3" key="2">
    <citation type="submission" date="2021-01" db="UniProtKB">
        <authorList>
            <consortium name="EnsemblMetazoa"/>
        </authorList>
    </citation>
    <scope>IDENTIFICATION</scope>
</reference>
<dbReference type="KEGG" id="spu:592406"/>
<feature type="coiled-coil region" evidence="1">
    <location>
        <begin position="135"/>
        <end position="264"/>
    </location>
</feature>
<feature type="region of interest" description="Disordered" evidence="2">
    <location>
        <begin position="322"/>
        <end position="456"/>
    </location>
</feature>
<evidence type="ECO:0000313" key="4">
    <source>
        <dbReference type="Proteomes" id="UP000007110"/>
    </source>
</evidence>
<feature type="region of interest" description="Disordered" evidence="2">
    <location>
        <begin position="680"/>
        <end position="805"/>
    </location>
</feature>
<dbReference type="PANTHER" id="PTHR18957">
    <property type="entry name" value="CENTLEIN"/>
    <property type="match status" value="1"/>
</dbReference>
<feature type="compositionally biased region" description="Acidic residues" evidence="2">
    <location>
        <begin position="713"/>
        <end position="734"/>
    </location>
</feature>
<feature type="coiled-coil region" evidence="1">
    <location>
        <begin position="74"/>
        <end position="101"/>
    </location>
</feature>
<feature type="compositionally biased region" description="Low complexity" evidence="2">
    <location>
        <begin position="774"/>
        <end position="793"/>
    </location>
</feature>
<dbReference type="Proteomes" id="UP000007110">
    <property type="component" value="Unassembled WGS sequence"/>
</dbReference>